<name>A0A6M3IFT0_9ZZZZ</name>
<protein>
    <submittedName>
        <fullName evidence="1">Uncharacterized protein</fullName>
    </submittedName>
</protein>
<dbReference type="EMBL" id="MT141603">
    <property type="protein sequence ID" value="QJA68279.1"/>
    <property type="molecule type" value="Genomic_DNA"/>
</dbReference>
<proteinExistence type="predicted"/>
<gene>
    <name evidence="2" type="ORF">MM415A07376_0005</name>
    <name evidence="1" type="ORF">MM415B01890_0002</name>
</gene>
<accession>A0A6M3IFT0</accession>
<sequence>MGGIEVKKYYVALHSSTGQGVEPEYMNWEAEDIEEYLKNNPMPDDPNYSKEDMISDLTDSSGTLTFSEDLKPETLEFLEVLMNWLMYDLPKKLPIPTREELTEA</sequence>
<reference evidence="1" key="1">
    <citation type="submission" date="2020-03" db="EMBL/GenBank/DDBJ databases">
        <title>The deep terrestrial virosphere.</title>
        <authorList>
            <person name="Holmfeldt K."/>
            <person name="Nilsson E."/>
            <person name="Simone D."/>
            <person name="Lopez-Fernandez M."/>
            <person name="Wu X."/>
            <person name="de Brujin I."/>
            <person name="Lundin D."/>
            <person name="Andersson A."/>
            <person name="Bertilsson S."/>
            <person name="Dopson M."/>
        </authorList>
    </citation>
    <scope>NUCLEOTIDE SEQUENCE</scope>
    <source>
        <strain evidence="2">MM415A07376</strain>
        <strain evidence="1">MM415B01890</strain>
    </source>
</reference>
<dbReference type="EMBL" id="MT141209">
    <property type="protein sequence ID" value="QJA56269.1"/>
    <property type="molecule type" value="Genomic_DNA"/>
</dbReference>
<evidence type="ECO:0000313" key="2">
    <source>
        <dbReference type="EMBL" id="QJA68279.1"/>
    </source>
</evidence>
<organism evidence="1">
    <name type="scientific">viral metagenome</name>
    <dbReference type="NCBI Taxonomy" id="1070528"/>
    <lineage>
        <taxon>unclassified sequences</taxon>
        <taxon>metagenomes</taxon>
        <taxon>organismal metagenomes</taxon>
    </lineage>
</organism>
<evidence type="ECO:0000313" key="1">
    <source>
        <dbReference type="EMBL" id="QJA56269.1"/>
    </source>
</evidence>
<dbReference type="AlphaFoldDB" id="A0A6M3IFT0"/>